<organism evidence="1 2">
    <name type="scientific">Methylobacterium hispanicum</name>
    <dbReference type="NCBI Taxonomy" id="270350"/>
    <lineage>
        <taxon>Bacteria</taxon>
        <taxon>Pseudomonadati</taxon>
        <taxon>Pseudomonadota</taxon>
        <taxon>Alphaproteobacteria</taxon>
        <taxon>Hyphomicrobiales</taxon>
        <taxon>Methylobacteriaceae</taxon>
        <taxon>Methylobacterium</taxon>
    </lineage>
</organism>
<reference evidence="1" key="2">
    <citation type="submission" date="2021-08" db="EMBL/GenBank/DDBJ databases">
        <authorList>
            <person name="Tani A."/>
            <person name="Ola A."/>
            <person name="Ogura Y."/>
            <person name="Katsura K."/>
            <person name="Hayashi T."/>
        </authorList>
    </citation>
    <scope>NUCLEOTIDE SEQUENCE</scope>
    <source>
        <strain evidence="1">DSM 16372</strain>
    </source>
</reference>
<reference evidence="1" key="1">
    <citation type="journal article" date="2016" name="Front. Microbiol.">
        <title>Genome Sequence of the Piezophilic, Mesophilic Sulfate-Reducing Bacterium Desulfovibrio indicus J2T.</title>
        <authorList>
            <person name="Cao J."/>
            <person name="Maignien L."/>
            <person name="Shao Z."/>
            <person name="Alain K."/>
            <person name="Jebbar M."/>
        </authorList>
    </citation>
    <scope>NUCLEOTIDE SEQUENCE</scope>
    <source>
        <strain evidence="1">DSM 16372</strain>
    </source>
</reference>
<accession>A0AAV4ZZ74</accession>
<gene>
    <name evidence="1" type="ORF">BHAOGJBA_6268</name>
</gene>
<comment type="caution">
    <text evidence="1">The sequence shown here is derived from an EMBL/GenBank/DDBJ whole genome shotgun (WGS) entry which is preliminary data.</text>
</comment>
<dbReference type="RefSeq" id="WP_156453447.1">
    <property type="nucleotide sequence ID" value="NZ_BPQO01000057.1"/>
</dbReference>
<proteinExistence type="predicted"/>
<evidence type="ECO:0000313" key="2">
    <source>
        <dbReference type="Proteomes" id="UP001055247"/>
    </source>
</evidence>
<name>A0AAV4ZZ74_9HYPH</name>
<keyword evidence="2" id="KW-1185">Reference proteome</keyword>
<dbReference type="Proteomes" id="UP001055247">
    <property type="component" value="Unassembled WGS sequence"/>
</dbReference>
<protein>
    <recommendedName>
        <fullName evidence="3">Replication initiation protein</fullName>
    </recommendedName>
</protein>
<evidence type="ECO:0000313" key="1">
    <source>
        <dbReference type="EMBL" id="GJD92711.1"/>
    </source>
</evidence>
<dbReference type="EMBL" id="BPQO01000057">
    <property type="protein sequence ID" value="GJD92711.1"/>
    <property type="molecule type" value="Genomic_DNA"/>
</dbReference>
<sequence length="338" mass="37846">MTILDRSTRILLNSLPNHSVYHEVEMPPMEGRLSWREPILSGQTAAKLYDATSFLTWQYGLHFNTHINIGFGMMGLSDRAAAAAMARFNKEMTRFLAVPDVGRQRRGGRRRCGTTHHYVYVLEYGRDRGLHAHLLCVIPPGMKAAAEAYIRQWWAREANLVPACARCRFPERPIPERPELKPYTKVARGVCPGLASVRGCGRYGVDTLGSKMPEEAVLVRHRPQVSPTKAHRRQIFWLQYLLKTTKPGAGLKDADGTPTALGQILALKLRAAPAPSPGCEPRKICVVQLHGISKTLRSQAQRAAGFQSKLWPATFHEVYSGWEWDAYVARTRMAPPTA</sequence>
<dbReference type="AlphaFoldDB" id="A0AAV4ZZ74"/>
<evidence type="ECO:0008006" key="3">
    <source>
        <dbReference type="Google" id="ProtNLM"/>
    </source>
</evidence>